<dbReference type="AlphaFoldDB" id="A0AAU7NRU7"/>
<dbReference type="RefSeq" id="WP_305907572.1">
    <property type="nucleotide sequence ID" value="NZ_CP157743.1"/>
</dbReference>
<feature type="transmembrane region" description="Helical" evidence="1">
    <location>
        <begin position="225"/>
        <end position="250"/>
    </location>
</feature>
<evidence type="ECO:0000313" key="3">
    <source>
        <dbReference type="Proteomes" id="UP001225378"/>
    </source>
</evidence>
<keyword evidence="1" id="KW-1133">Transmembrane helix</keyword>
<keyword evidence="1" id="KW-0472">Membrane</keyword>
<keyword evidence="1" id="KW-0812">Transmembrane</keyword>
<organism evidence="2 3">
    <name type="scientific">Methylomarinum roseum</name>
    <dbReference type="NCBI Taxonomy" id="3067653"/>
    <lineage>
        <taxon>Bacteria</taxon>
        <taxon>Pseudomonadati</taxon>
        <taxon>Pseudomonadota</taxon>
        <taxon>Gammaproteobacteria</taxon>
        <taxon>Methylococcales</taxon>
        <taxon>Methylococcaceae</taxon>
        <taxon>Methylomarinum</taxon>
    </lineage>
</organism>
<dbReference type="Proteomes" id="UP001225378">
    <property type="component" value="Chromosome"/>
</dbReference>
<protein>
    <submittedName>
        <fullName evidence="2">Uncharacterized protein</fullName>
    </submittedName>
</protein>
<name>A0AAU7NRU7_9GAMM</name>
<accession>A0AAU7NRU7</accession>
<reference evidence="2 3" key="1">
    <citation type="journal article" date="2024" name="Microbiology">
        <title>Methylomarinum rosea sp. nov., a novel halophilic methanotrophic bacterium from the hypersaline Lake Elton.</title>
        <authorList>
            <person name="Suleimanov R.Z."/>
            <person name="Oshkin I.Y."/>
            <person name="Danilova O.V."/>
            <person name="Suzina N.E."/>
            <person name="Dedysh S.N."/>
        </authorList>
    </citation>
    <scope>NUCLEOTIDE SEQUENCE [LARGE SCALE GENOMIC DNA]</scope>
    <source>
        <strain evidence="2 3">Ch1-1</strain>
    </source>
</reference>
<dbReference type="EMBL" id="CP157743">
    <property type="protein sequence ID" value="XBS19692.1"/>
    <property type="molecule type" value="Genomic_DNA"/>
</dbReference>
<evidence type="ECO:0000256" key="1">
    <source>
        <dbReference type="SAM" id="Phobius"/>
    </source>
</evidence>
<proteinExistence type="predicted"/>
<sequence length="307" mass="34524">MPTLNRIDPIKLTSEQHRHNLNQIVNSHLDEAKNRVTPVYEKYFASPKGVLSRHWRNRSDIPKELAALPRSAWSLLKSAKTKNNKQTIDHNNFLSLSGKQLELHNAIQEDLLDIQGLDQKLQNYVLQNQAHFEARLNDLLEDLPGRQREKFEQQLRLHIERMSLPVEGSREALMFLLTGLIGKGVGASSFGSSIATGQAAATAMYSGHLSWWSSIWMNLTGGIPAWVSIAGAASGFVAALMIAPLFSPWLEIGINRYRGKKMLFDVIEHVRTRVIKPPSDTVDVLGKLALYLQLLPDIINIAKKIKR</sequence>
<evidence type="ECO:0000313" key="2">
    <source>
        <dbReference type="EMBL" id="XBS19692.1"/>
    </source>
</evidence>
<gene>
    <name evidence="2" type="ORF">Q9L42_015185</name>
</gene>
<dbReference type="KEGG" id="mech:Q9L42_015185"/>
<keyword evidence="3" id="KW-1185">Reference proteome</keyword>